<accession>A0A5C6AKP9</accession>
<dbReference type="EMBL" id="SJPR01000001">
    <property type="protein sequence ID" value="TWU00027.1"/>
    <property type="molecule type" value="Genomic_DNA"/>
</dbReference>
<evidence type="ECO:0000259" key="4">
    <source>
        <dbReference type="PROSITE" id="PS50113"/>
    </source>
</evidence>
<feature type="domain" description="PAS" evidence="3">
    <location>
        <begin position="37"/>
        <end position="67"/>
    </location>
</feature>
<dbReference type="PROSITE" id="PS50112">
    <property type="entry name" value="PAS"/>
    <property type="match status" value="2"/>
</dbReference>
<keyword evidence="1" id="KW-0807">Transducer</keyword>
<dbReference type="Pfam" id="PF13426">
    <property type="entry name" value="PAS_9"/>
    <property type="match status" value="1"/>
</dbReference>
<feature type="domain" description="Methyl-accepting transducer" evidence="2">
    <location>
        <begin position="251"/>
        <end position="445"/>
    </location>
</feature>
<dbReference type="Pfam" id="PF08447">
    <property type="entry name" value="PAS_3"/>
    <property type="match status" value="1"/>
</dbReference>
<dbReference type="PROSITE" id="PS50111">
    <property type="entry name" value="CHEMOTAXIS_TRANSDUC_2"/>
    <property type="match status" value="1"/>
</dbReference>
<keyword evidence="6" id="KW-1185">Reference proteome</keyword>
<dbReference type="InterPro" id="IPR013655">
    <property type="entry name" value="PAS_fold_3"/>
</dbReference>
<gene>
    <name evidence="5" type="primary">bdlA_4</name>
    <name evidence="5" type="ORF">Pla108_09700</name>
</gene>
<feature type="domain" description="PAC" evidence="4">
    <location>
        <begin position="213"/>
        <end position="270"/>
    </location>
</feature>
<dbReference type="InterPro" id="IPR000700">
    <property type="entry name" value="PAS-assoc_C"/>
</dbReference>
<dbReference type="NCBIfam" id="TIGR00229">
    <property type="entry name" value="sensory_box"/>
    <property type="match status" value="2"/>
</dbReference>
<dbReference type="SMART" id="SM00283">
    <property type="entry name" value="MA"/>
    <property type="match status" value="1"/>
</dbReference>
<dbReference type="Proteomes" id="UP000317421">
    <property type="component" value="Unassembled WGS sequence"/>
</dbReference>
<feature type="domain" description="PAS" evidence="3">
    <location>
        <begin position="159"/>
        <end position="189"/>
    </location>
</feature>
<comment type="caution">
    <text evidence="5">The sequence shown here is derived from an EMBL/GenBank/DDBJ whole genome shotgun (WGS) entry which is preliminary data.</text>
</comment>
<dbReference type="GO" id="GO:0007165">
    <property type="term" value="P:signal transduction"/>
    <property type="evidence" value="ECO:0007669"/>
    <property type="project" value="UniProtKB-KW"/>
</dbReference>
<dbReference type="OrthoDB" id="221239at2"/>
<dbReference type="InterPro" id="IPR000014">
    <property type="entry name" value="PAS"/>
</dbReference>
<protein>
    <submittedName>
        <fullName evidence="5">Biofilm dispersion protein BdlA</fullName>
    </submittedName>
</protein>
<evidence type="ECO:0000259" key="2">
    <source>
        <dbReference type="PROSITE" id="PS50111"/>
    </source>
</evidence>
<dbReference type="InterPro" id="IPR004089">
    <property type="entry name" value="MCPsignal_dom"/>
</dbReference>
<dbReference type="AlphaFoldDB" id="A0A5C6AKP9"/>
<feature type="domain" description="PAC" evidence="4">
    <location>
        <begin position="96"/>
        <end position="148"/>
    </location>
</feature>
<dbReference type="Gene3D" id="3.30.450.20">
    <property type="entry name" value="PAS domain"/>
    <property type="match status" value="2"/>
</dbReference>
<dbReference type="PANTHER" id="PTHR24422">
    <property type="entry name" value="CHEMOTAXIS PROTEIN METHYLTRANSFERASE"/>
    <property type="match status" value="1"/>
</dbReference>
<dbReference type="Pfam" id="PF00015">
    <property type="entry name" value="MCPsignal"/>
    <property type="match status" value="1"/>
</dbReference>
<dbReference type="InterPro" id="IPR050903">
    <property type="entry name" value="Bact_Chemotaxis_MeTrfase"/>
</dbReference>
<dbReference type="GO" id="GO:0016020">
    <property type="term" value="C:membrane"/>
    <property type="evidence" value="ECO:0007669"/>
    <property type="project" value="InterPro"/>
</dbReference>
<reference evidence="5 6" key="1">
    <citation type="submission" date="2019-02" db="EMBL/GenBank/DDBJ databases">
        <title>Deep-cultivation of Planctomycetes and their phenomic and genomic characterization uncovers novel biology.</title>
        <authorList>
            <person name="Wiegand S."/>
            <person name="Jogler M."/>
            <person name="Boedeker C."/>
            <person name="Pinto D."/>
            <person name="Vollmers J."/>
            <person name="Rivas-Marin E."/>
            <person name="Kohn T."/>
            <person name="Peeters S.H."/>
            <person name="Heuer A."/>
            <person name="Rast P."/>
            <person name="Oberbeckmann S."/>
            <person name="Bunk B."/>
            <person name="Jeske O."/>
            <person name="Meyerdierks A."/>
            <person name="Storesund J.E."/>
            <person name="Kallscheuer N."/>
            <person name="Luecker S."/>
            <person name="Lage O.M."/>
            <person name="Pohl T."/>
            <person name="Merkel B.J."/>
            <person name="Hornburger P."/>
            <person name="Mueller R.-W."/>
            <person name="Bruemmer F."/>
            <person name="Labrenz M."/>
            <person name="Spormann A.M."/>
            <person name="Op Den Camp H."/>
            <person name="Overmann J."/>
            <person name="Amann R."/>
            <person name="Jetten M.S.M."/>
            <person name="Mascher T."/>
            <person name="Medema M.H."/>
            <person name="Devos D.P."/>
            <person name="Kaster A.-K."/>
            <person name="Ovreas L."/>
            <person name="Rohde M."/>
            <person name="Galperin M.Y."/>
            <person name="Jogler C."/>
        </authorList>
    </citation>
    <scope>NUCLEOTIDE SEQUENCE [LARGE SCALE GENOMIC DNA]</scope>
    <source>
        <strain evidence="5 6">Pla108</strain>
    </source>
</reference>
<proteinExistence type="predicted"/>
<organism evidence="5 6">
    <name type="scientific">Botrimarina colliarenosi</name>
    <dbReference type="NCBI Taxonomy" id="2528001"/>
    <lineage>
        <taxon>Bacteria</taxon>
        <taxon>Pseudomonadati</taxon>
        <taxon>Planctomycetota</taxon>
        <taxon>Planctomycetia</taxon>
        <taxon>Pirellulales</taxon>
        <taxon>Lacipirellulaceae</taxon>
        <taxon>Botrimarina</taxon>
    </lineage>
</organism>
<evidence type="ECO:0000259" key="3">
    <source>
        <dbReference type="PROSITE" id="PS50112"/>
    </source>
</evidence>
<evidence type="ECO:0000256" key="1">
    <source>
        <dbReference type="PROSITE-ProRule" id="PRU00284"/>
    </source>
</evidence>
<sequence>MFMTKTKSSRINAELANATPADDSKAVLDAFGRAQAVIEFQPDGTIVTANDNFLSVLGYSLSEIQGKHHRIFIDSAEASTDAYRTFWNDLARGKFAAGEFKRITKSGEEVWISASYNPVLDESGRVTKVVKIASDITSTKRNGMEQDALFDALSRSLAIIQFQSDGTILNANENFLKTLGYSIDEVRGKHHRIFCDAAYTNTNEYESFWKQLRRGEFAAGRFQRFAKDGTEVWIQASYNPVFNARGEVIRVVKLASNITKEVQVELANKKEAQAVGHSVATSTTEMAATIEEISKNVSRTASLAQQAEGHAQVSTTATDALQESSRAIGKVVGVIQELADQTNLLALNATIEAARAGESGRSFAVVANEVKDLASETSKATQSIEQSVKEIQTRITEVSESIGKITESVTEVSGNTNTVAAAIEEQSITMSELSKTAEGLVRLSE</sequence>
<name>A0A5C6AKP9_9BACT</name>
<dbReference type="CDD" id="cd00130">
    <property type="entry name" value="PAS"/>
    <property type="match status" value="2"/>
</dbReference>
<dbReference type="SUPFAM" id="SSF58104">
    <property type="entry name" value="Methyl-accepting chemotaxis protein (MCP) signaling domain"/>
    <property type="match status" value="1"/>
</dbReference>
<dbReference type="Gene3D" id="1.10.287.950">
    <property type="entry name" value="Methyl-accepting chemotaxis protein"/>
    <property type="match status" value="1"/>
</dbReference>
<dbReference type="InterPro" id="IPR035965">
    <property type="entry name" value="PAS-like_dom_sf"/>
</dbReference>
<evidence type="ECO:0000313" key="5">
    <source>
        <dbReference type="EMBL" id="TWU00027.1"/>
    </source>
</evidence>
<dbReference type="SMART" id="SM00086">
    <property type="entry name" value="PAC"/>
    <property type="match status" value="2"/>
</dbReference>
<dbReference type="PANTHER" id="PTHR24422:SF10">
    <property type="entry name" value="CHEMOTAXIS PROTEIN METHYLTRANSFERASE 2"/>
    <property type="match status" value="1"/>
</dbReference>
<dbReference type="SUPFAM" id="SSF55785">
    <property type="entry name" value="PYP-like sensor domain (PAS domain)"/>
    <property type="match status" value="2"/>
</dbReference>
<dbReference type="InterPro" id="IPR001610">
    <property type="entry name" value="PAC"/>
</dbReference>
<dbReference type="PROSITE" id="PS50113">
    <property type="entry name" value="PAC"/>
    <property type="match status" value="2"/>
</dbReference>
<evidence type="ECO:0000313" key="6">
    <source>
        <dbReference type="Proteomes" id="UP000317421"/>
    </source>
</evidence>
<dbReference type="SMART" id="SM00091">
    <property type="entry name" value="PAS"/>
    <property type="match status" value="2"/>
</dbReference>